<protein>
    <submittedName>
        <fullName evidence="6">23S rRNA (Cytidine1920-2'-O)/16S rRNA (Cytidine1409-2'-O)-methyltransferase</fullName>
    </submittedName>
</protein>
<keyword evidence="6" id="KW-0808">Transferase</keyword>
<proteinExistence type="inferred from homology"/>
<evidence type="ECO:0000256" key="1">
    <source>
        <dbReference type="ARBA" id="ARBA00022884"/>
    </source>
</evidence>
<dbReference type="Pfam" id="PF01479">
    <property type="entry name" value="S4"/>
    <property type="match status" value="1"/>
</dbReference>
<dbReference type="Pfam" id="PF01728">
    <property type="entry name" value="FtsJ"/>
    <property type="match status" value="1"/>
</dbReference>
<gene>
    <name evidence="6" type="ORF">SAMN05518682_2279</name>
</gene>
<evidence type="ECO:0000256" key="4">
    <source>
        <dbReference type="SAM" id="MobiDB-lite"/>
    </source>
</evidence>
<feature type="region of interest" description="Disordered" evidence="4">
    <location>
        <begin position="312"/>
        <end position="359"/>
    </location>
</feature>
<dbReference type="RefSeq" id="WP_076404979.1">
    <property type="nucleotide sequence ID" value="NZ_FTMI01000003.1"/>
</dbReference>
<dbReference type="AlphaFoldDB" id="A0A1N6S3B3"/>
<dbReference type="PANTHER" id="PTHR32319">
    <property type="entry name" value="BACTERIAL HEMOLYSIN-LIKE PROTEIN"/>
    <property type="match status" value="1"/>
</dbReference>
<keyword evidence="1 3" id="KW-0694">RNA-binding</keyword>
<dbReference type="PROSITE" id="PS50889">
    <property type="entry name" value="S4"/>
    <property type="match status" value="1"/>
</dbReference>
<dbReference type="InterPro" id="IPR002942">
    <property type="entry name" value="S4_RNA-bd"/>
</dbReference>
<dbReference type="Proteomes" id="UP000186235">
    <property type="component" value="Unassembled WGS sequence"/>
</dbReference>
<feature type="compositionally biased region" description="Low complexity" evidence="4">
    <location>
        <begin position="312"/>
        <end position="332"/>
    </location>
</feature>
<dbReference type="SMART" id="SM00363">
    <property type="entry name" value="S4"/>
    <property type="match status" value="1"/>
</dbReference>
<organism evidence="6 7">
    <name type="scientific">Cellulosimicrobium aquatile</name>
    <dbReference type="NCBI Taxonomy" id="1612203"/>
    <lineage>
        <taxon>Bacteria</taxon>
        <taxon>Bacillati</taxon>
        <taxon>Actinomycetota</taxon>
        <taxon>Actinomycetes</taxon>
        <taxon>Micrococcales</taxon>
        <taxon>Promicromonosporaceae</taxon>
        <taxon>Cellulosimicrobium</taxon>
    </lineage>
</organism>
<comment type="similarity">
    <text evidence="2">Belongs to the TlyA family.</text>
</comment>
<sequence>MGERDDARLDGELVRRGLARSRRHAAELVAAGRVTRAGTVLTKPSTGVRPEDVVEVAPDPDDPGYASRAAFKLAGVLDALDAVAGESSAESGALPRGPVVDGARCLDLGASTGGFTDVLLRRGAREVVAVDVGHDQLVPALRADPRVVVHEGLNVRDLSPAHVGVVPDVVVGDLSFISLAMVLPAVAGVVGPGTDLLLLVKPQFEVGRERLGSGGVVRDPALHVEVVAAVARHAALVGLRPLAVVPSPLPGPSGNREYFWWLRAGDPGRADGAAFEDEALEAAAAQAVAWQPGPDGGPPPVVAVARAAAASAELSVESPAEPPAETSARPSAGAVPPSAPHAAPGATETTDRPLTGGAA</sequence>
<dbReference type="CDD" id="cd02440">
    <property type="entry name" value="AdoMet_MTases"/>
    <property type="match status" value="1"/>
</dbReference>
<accession>A0A1N6S3B3</accession>
<feature type="domain" description="RNA-binding S4" evidence="5">
    <location>
        <begin position="7"/>
        <end position="74"/>
    </location>
</feature>
<dbReference type="GO" id="GO:0008168">
    <property type="term" value="F:methyltransferase activity"/>
    <property type="evidence" value="ECO:0007669"/>
    <property type="project" value="UniProtKB-KW"/>
</dbReference>
<dbReference type="SUPFAM" id="SSF53335">
    <property type="entry name" value="S-adenosyl-L-methionine-dependent methyltransferases"/>
    <property type="match status" value="1"/>
</dbReference>
<dbReference type="PANTHER" id="PTHR32319:SF0">
    <property type="entry name" value="BACTERIAL HEMOLYSIN-LIKE PROTEIN"/>
    <property type="match status" value="1"/>
</dbReference>
<dbReference type="InterPro" id="IPR036986">
    <property type="entry name" value="S4_RNA-bd_sf"/>
</dbReference>
<dbReference type="EMBL" id="FTMI01000003">
    <property type="protein sequence ID" value="SIQ35559.1"/>
    <property type="molecule type" value="Genomic_DNA"/>
</dbReference>
<dbReference type="InterPro" id="IPR029063">
    <property type="entry name" value="SAM-dependent_MTases_sf"/>
</dbReference>
<dbReference type="InterPro" id="IPR047048">
    <property type="entry name" value="TlyA"/>
</dbReference>
<dbReference type="SUPFAM" id="SSF55174">
    <property type="entry name" value="Alpha-L RNA-binding motif"/>
    <property type="match status" value="1"/>
</dbReference>
<dbReference type="GO" id="GO:0003723">
    <property type="term" value="F:RNA binding"/>
    <property type="evidence" value="ECO:0007669"/>
    <property type="project" value="UniProtKB-KW"/>
</dbReference>
<evidence type="ECO:0000259" key="5">
    <source>
        <dbReference type="SMART" id="SM00363"/>
    </source>
</evidence>
<dbReference type="Gene3D" id="3.10.290.10">
    <property type="entry name" value="RNA-binding S4 domain"/>
    <property type="match status" value="1"/>
</dbReference>
<keyword evidence="6" id="KW-0489">Methyltransferase</keyword>
<name>A0A1N6S3B3_9MICO</name>
<evidence type="ECO:0000313" key="6">
    <source>
        <dbReference type="EMBL" id="SIQ35559.1"/>
    </source>
</evidence>
<dbReference type="CDD" id="cd00165">
    <property type="entry name" value="S4"/>
    <property type="match status" value="1"/>
</dbReference>
<evidence type="ECO:0000313" key="7">
    <source>
        <dbReference type="Proteomes" id="UP000186235"/>
    </source>
</evidence>
<evidence type="ECO:0000256" key="2">
    <source>
        <dbReference type="ARBA" id="ARBA00029460"/>
    </source>
</evidence>
<dbReference type="GO" id="GO:0032259">
    <property type="term" value="P:methylation"/>
    <property type="evidence" value="ECO:0007669"/>
    <property type="project" value="UniProtKB-KW"/>
</dbReference>
<dbReference type="InterPro" id="IPR002877">
    <property type="entry name" value="RNA_MeTrfase_FtsJ_dom"/>
</dbReference>
<keyword evidence="7" id="KW-1185">Reference proteome</keyword>
<evidence type="ECO:0000256" key="3">
    <source>
        <dbReference type="PROSITE-ProRule" id="PRU00182"/>
    </source>
</evidence>
<reference evidence="7" key="1">
    <citation type="submission" date="2017-01" db="EMBL/GenBank/DDBJ databases">
        <authorList>
            <person name="Varghese N."/>
            <person name="Submissions S."/>
        </authorList>
    </citation>
    <scope>NUCLEOTIDE SEQUENCE [LARGE SCALE GENOMIC DNA]</scope>
    <source>
        <strain evidence="7">3bp</strain>
    </source>
</reference>
<dbReference type="Gene3D" id="3.40.50.150">
    <property type="entry name" value="Vaccinia Virus protein VP39"/>
    <property type="match status" value="1"/>
</dbReference>